<keyword evidence="4 7" id="KW-1133">Transmembrane helix</keyword>
<evidence type="ECO:0000256" key="7">
    <source>
        <dbReference type="SAM" id="Phobius"/>
    </source>
</evidence>
<feature type="compositionally biased region" description="Low complexity" evidence="6">
    <location>
        <begin position="215"/>
        <end position="226"/>
    </location>
</feature>
<dbReference type="GO" id="GO:0061817">
    <property type="term" value="P:endoplasmic reticulum-plasma membrane tethering"/>
    <property type="evidence" value="ECO:0007669"/>
    <property type="project" value="TreeGrafter"/>
</dbReference>
<proteinExistence type="inferred from homology"/>
<feature type="compositionally biased region" description="Low complexity" evidence="6">
    <location>
        <begin position="186"/>
        <end position="195"/>
    </location>
</feature>
<comment type="similarity">
    <text evidence="2">Belongs to the VAMP-associated protein (VAP) (TC 9.B.17) family.</text>
</comment>
<sequence>MVATQKLPQILQLNPASEIVFLGPFDRVVTSYLELKNPSGERVCFKVKTTAPRRYCVRPNNGTIEPNGKIRIAIMLQPMDADSQTERSKHKFMVQSTIIKGDDNNTTTLDEIWQNATSDEIMDSKLRCVFQTPEEEDEDPQARQKLQDDNPALAGTTKSSPDISSTVAATITATKDTTSQQMESTQQQQQQQQQQGRQVNEPSITTSTPVVSRATSSTTKSWGSSSAPRDNKRSDPSEQKLADKSMASSHNLTSSFLQPLSDDYKIVLVSLAMLFLGVILGKYII</sequence>
<feature type="region of interest" description="Disordered" evidence="6">
    <location>
        <begin position="132"/>
        <end position="247"/>
    </location>
</feature>
<evidence type="ECO:0000256" key="3">
    <source>
        <dbReference type="ARBA" id="ARBA00022692"/>
    </source>
</evidence>
<name>A0A6G1SG24_9ACAR</name>
<feature type="compositionally biased region" description="Low complexity" evidence="6">
    <location>
        <begin position="163"/>
        <end position="174"/>
    </location>
</feature>
<dbReference type="EMBL" id="GGYP01004346">
    <property type="protein sequence ID" value="MDE49117.1"/>
    <property type="molecule type" value="Transcribed_RNA"/>
</dbReference>
<dbReference type="GO" id="GO:0090158">
    <property type="term" value="P:endoplasmic reticulum membrane organization"/>
    <property type="evidence" value="ECO:0007669"/>
    <property type="project" value="TreeGrafter"/>
</dbReference>
<accession>A0A6G1SG24</accession>
<evidence type="ECO:0000259" key="8">
    <source>
        <dbReference type="PROSITE" id="PS50202"/>
    </source>
</evidence>
<comment type="subcellular location">
    <subcellularLocation>
        <location evidence="1">Membrane</location>
        <topology evidence="1">Single-pass type IV membrane protein</topology>
    </subcellularLocation>
</comment>
<keyword evidence="3 7" id="KW-0812">Transmembrane</keyword>
<feature type="transmembrane region" description="Helical" evidence="7">
    <location>
        <begin position="264"/>
        <end position="284"/>
    </location>
</feature>
<dbReference type="GO" id="GO:0005789">
    <property type="term" value="C:endoplasmic reticulum membrane"/>
    <property type="evidence" value="ECO:0007669"/>
    <property type="project" value="InterPro"/>
</dbReference>
<dbReference type="PANTHER" id="PTHR10809:SF6">
    <property type="entry name" value="AT11025P-RELATED"/>
    <property type="match status" value="1"/>
</dbReference>
<dbReference type="PIRSF" id="PIRSF019693">
    <property type="entry name" value="VAMP-associated"/>
    <property type="match status" value="1"/>
</dbReference>
<protein>
    <submittedName>
        <fullName evidence="9">Vesicle-associated membrane protein-associated protein A</fullName>
    </submittedName>
</protein>
<dbReference type="Gene3D" id="2.60.40.10">
    <property type="entry name" value="Immunoglobulins"/>
    <property type="match status" value="1"/>
</dbReference>
<dbReference type="InterPro" id="IPR013783">
    <property type="entry name" value="Ig-like_fold"/>
</dbReference>
<keyword evidence="5 7" id="KW-0472">Membrane</keyword>
<evidence type="ECO:0000313" key="9">
    <source>
        <dbReference type="EMBL" id="MDE49117.1"/>
    </source>
</evidence>
<dbReference type="Pfam" id="PF00635">
    <property type="entry name" value="Motile_Sperm"/>
    <property type="match status" value="1"/>
</dbReference>
<dbReference type="PROSITE" id="PS50202">
    <property type="entry name" value="MSP"/>
    <property type="match status" value="1"/>
</dbReference>
<dbReference type="InterPro" id="IPR008962">
    <property type="entry name" value="PapD-like_sf"/>
</dbReference>
<feature type="compositionally biased region" description="Polar residues" evidence="6">
    <location>
        <begin position="175"/>
        <end position="185"/>
    </location>
</feature>
<dbReference type="InterPro" id="IPR000535">
    <property type="entry name" value="MSP_dom"/>
</dbReference>
<feature type="compositionally biased region" description="Polar residues" evidence="6">
    <location>
        <begin position="196"/>
        <end position="214"/>
    </location>
</feature>
<dbReference type="InterPro" id="IPR016763">
    <property type="entry name" value="VAP"/>
</dbReference>
<reference evidence="9" key="1">
    <citation type="submission" date="2018-10" db="EMBL/GenBank/DDBJ databases">
        <title>Transcriptome assembly of Aceria tosichella (Wheat curl mite) Type 2.</title>
        <authorList>
            <person name="Scully E.D."/>
            <person name="Geib S.M."/>
            <person name="Palmer N.A."/>
            <person name="Gupta A.K."/>
            <person name="Sarath G."/>
            <person name="Tatineni S."/>
        </authorList>
    </citation>
    <scope>NUCLEOTIDE SEQUENCE</scope>
    <source>
        <strain evidence="9">LincolnNE</strain>
    </source>
</reference>
<dbReference type="AlphaFoldDB" id="A0A6G1SG24"/>
<evidence type="ECO:0000256" key="4">
    <source>
        <dbReference type="ARBA" id="ARBA00022989"/>
    </source>
</evidence>
<evidence type="ECO:0000256" key="1">
    <source>
        <dbReference type="ARBA" id="ARBA00004211"/>
    </source>
</evidence>
<feature type="domain" description="MSP" evidence="8">
    <location>
        <begin position="10"/>
        <end position="131"/>
    </location>
</feature>
<dbReference type="GO" id="GO:0033149">
    <property type="term" value="F:FFAT motif binding"/>
    <property type="evidence" value="ECO:0007669"/>
    <property type="project" value="TreeGrafter"/>
</dbReference>
<evidence type="ECO:0000256" key="6">
    <source>
        <dbReference type="SAM" id="MobiDB-lite"/>
    </source>
</evidence>
<feature type="compositionally biased region" description="Basic and acidic residues" evidence="6">
    <location>
        <begin position="229"/>
        <end position="243"/>
    </location>
</feature>
<dbReference type="PANTHER" id="PTHR10809">
    <property type="entry name" value="VESICLE-ASSOCIATED MEMBRANE PROTEIN-ASSOCIATED PROTEIN"/>
    <property type="match status" value="1"/>
</dbReference>
<evidence type="ECO:0000256" key="2">
    <source>
        <dbReference type="ARBA" id="ARBA00008932"/>
    </source>
</evidence>
<organism evidence="9">
    <name type="scientific">Aceria tosichella</name>
    <name type="common">wheat curl mite</name>
    <dbReference type="NCBI Taxonomy" id="561515"/>
    <lineage>
        <taxon>Eukaryota</taxon>
        <taxon>Metazoa</taxon>
        <taxon>Ecdysozoa</taxon>
        <taxon>Arthropoda</taxon>
        <taxon>Chelicerata</taxon>
        <taxon>Arachnida</taxon>
        <taxon>Acari</taxon>
        <taxon>Acariformes</taxon>
        <taxon>Trombidiformes</taxon>
        <taxon>Prostigmata</taxon>
        <taxon>Eupodina</taxon>
        <taxon>Eriophyoidea</taxon>
        <taxon>Eriophyidae</taxon>
        <taxon>Eriophyinae</taxon>
        <taxon>Aceriini</taxon>
        <taxon>Aceria</taxon>
    </lineage>
</organism>
<gene>
    <name evidence="9" type="primary">VAPA</name>
    <name evidence="9" type="ORF">g.12396</name>
</gene>
<evidence type="ECO:0000256" key="5">
    <source>
        <dbReference type="ARBA" id="ARBA00023136"/>
    </source>
</evidence>
<dbReference type="GO" id="GO:0005886">
    <property type="term" value="C:plasma membrane"/>
    <property type="evidence" value="ECO:0007669"/>
    <property type="project" value="TreeGrafter"/>
</dbReference>
<dbReference type="SUPFAM" id="SSF49354">
    <property type="entry name" value="PapD-like"/>
    <property type="match status" value="1"/>
</dbReference>